<protein>
    <recommendedName>
        <fullName evidence="4">RING-type domain-containing protein</fullName>
    </recommendedName>
</protein>
<reference evidence="2" key="1">
    <citation type="journal article" date="2020" name="Stud. Mycol.">
        <title>101 Dothideomycetes genomes: a test case for predicting lifestyles and emergence of pathogens.</title>
        <authorList>
            <person name="Haridas S."/>
            <person name="Albert R."/>
            <person name="Binder M."/>
            <person name="Bloem J."/>
            <person name="Labutti K."/>
            <person name="Salamov A."/>
            <person name="Andreopoulos B."/>
            <person name="Baker S."/>
            <person name="Barry K."/>
            <person name="Bills G."/>
            <person name="Bluhm B."/>
            <person name="Cannon C."/>
            <person name="Castanera R."/>
            <person name="Culley D."/>
            <person name="Daum C."/>
            <person name="Ezra D."/>
            <person name="Gonzalez J."/>
            <person name="Henrissat B."/>
            <person name="Kuo A."/>
            <person name="Liang C."/>
            <person name="Lipzen A."/>
            <person name="Lutzoni F."/>
            <person name="Magnuson J."/>
            <person name="Mondo S."/>
            <person name="Nolan M."/>
            <person name="Ohm R."/>
            <person name="Pangilinan J."/>
            <person name="Park H.-J."/>
            <person name="Ramirez L."/>
            <person name="Alfaro M."/>
            <person name="Sun H."/>
            <person name="Tritt A."/>
            <person name="Yoshinaga Y."/>
            <person name="Zwiers L.-H."/>
            <person name="Turgeon B."/>
            <person name="Goodwin S."/>
            <person name="Spatafora J."/>
            <person name="Crous P."/>
            <person name="Grigoriev I."/>
        </authorList>
    </citation>
    <scope>NUCLEOTIDE SEQUENCE</scope>
    <source>
        <strain evidence="2">CBS 262.69</strain>
    </source>
</reference>
<organism evidence="2 3">
    <name type="scientific">Trichodelitschia bisporula</name>
    <dbReference type="NCBI Taxonomy" id="703511"/>
    <lineage>
        <taxon>Eukaryota</taxon>
        <taxon>Fungi</taxon>
        <taxon>Dikarya</taxon>
        <taxon>Ascomycota</taxon>
        <taxon>Pezizomycotina</taxon>
        <taxon>Dothideomycetes</taxon>
        <taxon>Dothideomycetes incertae sedis</taxon>
        <taxon>Phaeotrichales</taxon>
        <taxon>Phaeotrichaceae</taxon>
        <taxon>Trichodelitschia</taxon>
    </lineage>
</organism>
<name>A0A6G1HZY5_9PEZI</name>
<dbReference type="Proteomes" id="UP000799640">
    <property type="component" value="Unassembled WGS sequence"/>
</dbReference>
<feature type="region of interest" description="Disordered" evidence="1">
    <location>
        <begin position="1"/>
        <end position="20"/>
    </location>
</feature>
<evidence type="ECO:0000256" key="1">
    <source>
        <dbReference type="SAM" id="MobiDB-lite"/>
    </source>
</evidence>
<feature type="compositionally biased region" description="Polar residues" evidence="1">
    <location>
        <begin position="1"/>
        <end position="14"/>
    </location>
</feature>
<dbReference type="AlphaFoldDB" id="A0A6G1HZY5"/>
<sequence>MRIPNTANVNSNSRCRGPDTRDCTHMVCHRCYAGWRRPVAEAKEQDSTTPRRGPYPQCVAVTCFIFAV</sequence>
<proteinExistence type="predicted"/>
<accession>A0A6G1HZY5</accession>
<keyword evidence="3" id="KW-1185">Reference proteome</keyword>
<evidence type="ECO:0008006" key="4">
    <source>
        <dbReference type="Google" id="ProtNLM"/>
    </source>
</evidence>
<gene>
    <name evidence="2" type="ORF">EJ06DRAFT_528793</name>
</gene>
<evidence type="ECO:0000313" key="3">
    <source>
        <dbReference type="Proteomes" id="UP000799640"/>
    </source>
</evidence>
<evidence type="ECO:0000313" key="2">
    <source>
        <dbReference type="EMBL" id="KAF2401623.1"/>
    </source>
</evidence>
<dbReference type="EMBL" id="ML996692">
    <property type="protein sequence ID" value="KAF2401623.1"/>
    <property type="molecule type" value="Genomic_DNA"/>
</dbReference>